<protein>
    <submittedName>
        <fullName evidence="1">Uncharacterized protein</fullName>
    </submittedName>
</protein>
<organism evidence="1 2">
    <name type="scientific">Nonomuraea maheshkhaliensis</name>
    <dbReference type="NCBI Taxonomy" id="419590"/>
    <lineage>
        <taxon>Bacteria</taxon>
        <taxon>Bacillati</taxon>
        <taxon>Actinomycetota</taxon>
        <taxon>Actinomycetes</taxon>
        <taxon>Streptosporangiales</taxon>
        <taxon>Streptosporangiaceae</taxon>
        <taxon>Nonomuraea</taxon>
    </lineage>
</organism>
<evidence type="ECO:0000313" key="1">
    <source>
        <dbReference type="EMBL" id="GAA1670934.1"/>
    </source>
</evidence>
<dbReference type="Proteomes" id="UP001500064">
    <property type="component" value="Unassembled WGS sequence"/>
</dbReference>
<name>A0ABN2GGK2_9ACTN</name>
<gene>
    <name evidence="1" type="ORF">GCM10009733_080340</name>
</gene>
<reference evidence="1 2" key="1">
    <citation type="journal article" date="2019" name="Int. J. Syst. Evol. Microbiol.">
        <title>The Global Catalogue of Microorganisms (GCM) 10K type strain sequencing project: providing services to taxonomists for standard genome sequencing and annotation.</title>
        <authorList>
            <consortium name="The Broad Institute Genomics Platform"/>
            <consortium name="The Broad Institute Genome Sequencing Center for Infectious Disease"/>
            <person name="Wu L."/>
            <person name="Ma J."/>
        </authorList>
    </citation>
    <scope>NUCLEOTIDE SEQUENCE [LARGE SCALE GENOMIC DNA]</scope>
    <source>
        <strain evidence="1 2">JCM 13929</strain>
    </source>
</reference>
<comment type="caution">
    <text evidence="1">The sequence shown here is derived from an EMBL/GenBank/DDBJ whole genome shotgun (WGS) entry which is preliminary data.</text>
</comment>
<dbReference type="EMBL" id="BAAAMU010000088">
    <property type="protein sequence ID" value="GAA1670934.1"/>
    <property type="molecule type" value="Genomic_DNA"/>
</dbReference>
<accession>A0ABN2GGK2</accession>
<dbReference type="Pfam" id="PF20062">
    <property type="entry name" value="DUF6461"/>
    <property type="match status" value="1"/>
</dbReference>
<keyword evidence="2" id="KW-1185">Reference proteome</keyword>
<dbReference type="RefSeq" id="WP_346112031.1">
    <property type="nucleotide sequence ID" value="NZ_BAAAMU010000088.1"/>
</dbReference>
<proteinExistence type="predicted"/>
<sequence>MNLSGETWDLLRAYGMDDSLVSAWCSGLSVAEAATRLRAGPASATPCTWERIEDGLDPASPREGVVWIGEQAPGWVLIIAYEGYHLALHEPQQSLTENGGELLYLGWPLYETEGMEDLEYVVDGRPTTSICLAAPGIRSGHDPDALNPHLEGLALGADHDPDTISDAAFALVGRVTGEQLSAEWLRAEHTRYVIPMGAWNP</sequence>
<evidence type="ECO:0000313" key="2">
    <source>
        <dbReference type="Proteomes" id="UP001500064"/>
    </source>
</evidence>
<dbReference type="InterPro" id="IPR045592">
    <property type="entry name" value="DUF6461"/>
</dbReference>